<dbReference type="AlphaFoldDB" id="I7A012"/>
<dbReference type="PANTHER" id="PTHR33886">
    <property type="entry name" value="UNSATURATED RHAMNOGALACTURONAN HYDROLASE (EUROFUNG)"/>
    <property type="match status" value="1"/>
</dbReference>
<evidence type="ECO:0000256" key="2">
    <source>
        <dbReference type="SAM" id="SignalP"/>
    </source>
</evidence>
<dbReference type="RefSeq" id="WP_014854758.1">
    <property type="nucleotide sequence ID" value="NC_018178.1"/>
</dbReference>
<dbReference type="EMBL" id="CP003557">
    <property type="protein sequence ID" value="AFN73321.1"/>
    <property type="molecule type" value="Genomic_DNA"/>
</dbReference>
<feature type="chain" id="PRO_5003707518" evidence="2">
    <location>
        <begin position="20"/>
        <end position="415"/>
    </location>
</feature>
<dbReference type="InterPro" id="IPR010905">
    <property type="entry name" value="Glyco_hydro_88"/>
</dbReference>
<reference evidence="3 4" key="1">
    <citation type="journal article" date="2013" name="PLoS ONE">
        <title>Genomic analysis of Melioribacter roseus, facultatively anaerobic organotrophic bacterium representing a novel deep lineage within Bacteriodetes/Chlorobi group.</title>
        <authorList>
            <person name="Kadnikov V.V."/>
            <person name="Mardanov A.V."/>
            <person name="Podosokorskaya O.A."/>
            <person name="Gavrilov S.N."/>
            <person name="Kublanov I.V."/>
            <person name="Beletsky A.V."/>
            <person name="Bonch-Osmolovskaya E.A."/>
            <person name="Ravin N.V."/>
        </authorList>
    </citation>
    <scope>NUCLEOTIDE SEQUENCE [LARGE SCALE GENOMIC DNA]</scope>
    <source>
        <strain evidence="4">JCM 17771 / P3M-2</strain>
    </source>
</reference>
<protein>
    <submittedName>
        <fullName evidence="3">Glycosyl hydrolase family 88</fullName>
    </submittedName>
</protein>
<accession>I7A012</accession>
<evidence type="ECO:0000313" key="4">
    <source>
        <dbReference type="Proteomes" id="UP000009011"/>
    </source>
</evidence>
<dbReference type="HOGENOM" id="CLU_048106_0_0_10"/>
<gene>
    <name evidence="3" type="ordered locus">MROS_0077</name>
</gene>
<feature type="signal peptide" evidence="2">
    <location>
        <begin position="1"/>
        <end position="19"/>
    </location>
</feature>
<dbReference type="PANTHER" id="PTHR33886:SF8">
    <property type="entry name" value="UNSATURATED RHAMNOGALACTURONAN HYDROLASE (EUROFUNG)"/>
    <property type="match status" value="1"/>
</dbReference>
<evidence type="ECO:0000313" key="3">
    <source>
        <dbReference type="EMBL" id="AFN73321.1"/>
    </source>
</evidence>
<dbReference type="KEGG" id="mro:MROS_0077"/>
<keyword evidence="2" id="KW-0732">Signal</keyword>
<name>I7A012_MELRP</name>
<dbReference type="InterPro" id="IPR052043">
    <property type="entry name" value="PolySaccharide_Degr_Enz"/>
</dbReference>
<dbReference type="PATRIC" id="fig|1191523.3.peg.80"/>
<dbReference type="STRING" id="1191523.MROS_0077"/>
<dbReference type="InterPro" id="IPR012341">
    <property type="entry name" value="6hp_glycosidase-like_sf"/>
</dbReference>
<evidence type="ECO:0000256" key="1">
    <source>
        <dbReference type="ARBA" id="ARBA00022801"/>
    </source>
</evidence>
<dbReference type="eggNOG" id="COG4225">
    <property type="taxonomic scope" value="Bacteria"/>
</dbReference>
<dbReference type="InterPro" id="IPR008928">
    <property type="entry name" value="6-hairpin_glycosidase_sf"/>
</dbReference>
<dbReference type="Gene3D" id="1.50.10.10">
    <property type="match status" value="1"/>
</dbReference>
<sequence length="415" mass="48171">MKRVIYFTLILFISTLALAQNKNEDEKIIRKVADYIVEHGVLGFKDLNTGKVYSSTKDAPEDAALRFISPFGEWHYTNGVINMALINLSEFTGDKKYADYAAAHVAFGMDNYKYFQARYNKEKDGPHYHFPFGQLWTMRELDDCGAMGASMMDVYEFVKRDDYKKYIEDAARHISEGQERLEDGTLVRRFPHEMTLWADDLYMSVPFLARMGKFSGDTKYWDDAILQIKNFTKYLWDDNKELYWHCYYTDVERNGVAHWGRCNGWVMMAKVHLLNILPEDYPGREEVRKDLERQILGIAKYQNPEGLWHQLLDKNDSYLESSCSAMFVYSIARAVNQGWIDKRYASVALKGWEGLKKLKIRSDGQVKDICVGTGIEDNLVFYYERPARLNEKHGIGSVIDAGIEVVKLKENLKNN</sequence>
<organism evidence="3 4">
    <name type="scientific">Melioribacter roseus (strain DSM 23840 / JCM 17771 / VKM B-2668 / P3M-2)</name>
    <dbReference type="NCBI Taxonomy" id="1191523"/>
    <lineage>
        <taxon>Bacteria</taxon>
        <taxon>Pseudomonadati</taxon>
        <taxon>Ignavibacteriota</taxon>
        <taxon>Ignavibacteria</taxon>
        <taxon>Ignavibacteriales</taxon>
        <taxon>Melioribacteraceae</taxon>
        <taxon>Melioribacter</taxon>
    </lineage>
</organism>
<keyword evidence="4" id="KW-1185">Reference proteome</keyword>
<dbReference type="GO" id="GO:0016787">
    <property type="term" value="F:hydrolase activity"/>
    <property type="evidence" value="ECO:0007669"/>
    <property type="project" value="UniProtKB-KW"/>
</dbReference>
<dbReference type="Pfam" id="PF07470">
    <property type="entry name" value="Glyco_hydro_88"/>
    <property type="match status" value="1"/>
</dbReference>
<dbReference type="Proteomes" id="UP000009011">
    <property type="component" value="Chromosome"/>
</dbReference>
<dbReference type="SUPFAM" id="SSF48208">
    <property type="entry name" value="Six-hairpin glycosidases"/>
    <property type="match status" value="1"/>
</dbReference>
<proteinExistence type="predicted"/>
<keyword evidence="1 3" id="KW-0378">Hydrolase</keyword>
<dbReference type="GO" id="GO:0005975">
    <property type="term" value="P:carbohydrate metabolic process"/>
    <property type="evidence" value="ECO:0007669"/>
    <property type="project" value="InterPro"/>
</dbReference>